<keyword evidence="4 8" id="KW-0812">Transmembrane</keyword>
<reference evidence="9 10" key="1">
    <citation type="submission" date="2024-09" db="EMBL/GenBank/DDBJ databases">
        <authorList>
            <person name="Sun Q."/>
            <person name="Mori K."/>
        </authorList>
    </citation>
    <scope>NUCLEOTIDE SEQUENCE [LARGE SCALE GENOMIC DNA]</scope>
    <source>
        <strain evidence="9 10">TBRC 1432</strain>
    </source>
</reference>
<dbReference type="PANTHER" id="PTHR31806:SF1">
    <property type="entry name" value="PURINE-CYTOSINE PERMEASE FCY2-RELATED"/>
    <property type="match status" value="1"/>
</dbReference>
<organism evidence="9 10">
    <name type="scientific">Kutzneria chonburiensis</name>
    <dbReference type="NCBI Taxonomy" id="1483604"/>
    <lineage>
        <taxon>Bacteria</taxon>
        <taxon>Bacillati</taxon>
        <taxon>Actinomycetota</taxon>
        <taxon>Actinomycetes</taxon>
        <taxon>Pseudonocardiales</taxon>
        <taxon>Pseudonocardiaceae</taxon>
        <taxon>Kutzneria</taxon>
    </lineage>
</organism>
<evidence type="ECO:0000313" key="9">
    <source>
        <dbReference type="EMBL" id="MFC0548507.1"/>
    </source>
</evidence>
<keyword evidence="3 7" id="KW-0813">Transport</keyword>
<evidence type="ECO:0000256" key="7">
    <source>
        <dbReference type="PIRNR" id="PIRNR002744"/>
    </source>
</evidence>
<keyword evidence="10" id="KW-1185">Reference proteome</keyword>
<dbReference type="InterPro" id="IPR001248">
    <property type="entry name" value="Pur-cyt_permease"/>
</dbReference>
<feature type="transmembrane region" description="Helical" evidence="8">
    <location>
        <begin position="325"/>
        <end position="346"/>
    </location>
</feature>
<evidence type="ECO:0000256" key="2">
    <source>
        <dbReference type="ARBA" id="ARBA00008974"/>
    </source>
</evidence>
<dbReference type="PANTHER" id="PTHR31806">
    <property type="entry name" value="PURINE-CYTOSINE PERMEASE FCY2-RELATED"/>
    <property type="match status" value="1"/>
</dbReference>
<dbReference type="EMBL" id="JBHLUD010000016">
    <property type="protein sequence ID" value="MFC0548507.1"/>
    <property type="molecule type" value="Genomic_DNA"/>
</dbReference>
<dbReference type="Gene3D" id="1.10.4160.10">
    <property type="entry name" value="Hydantoin permease"/>
    <property type="match status" value="1"/>
</dbReference>
<dbReference type="RefSeq" id="WP_379794627.1">
    <property type="nucleotide sequence ID" value="NZ_JBHLUD010000016.1"/>
</dbReference>
<evidence type="ECO:0000256" key="5">
    <source>
        <dbReference type="ARBA" id="ARBA00022989"/>
    </source>
</evidence>
<dbReference type="PIRSF" id="PIRSF002744">
    <property type="entry name" value="Pur-cyt_permease"/>
    <property type="match status" value="1"/>
</dbReference>
<feature type="transmembrane region" description="Helical" evidence="8">
    <location>
        <begin position="434"/>
        <end position="456"/>
    </location>
</feature>
<evidence type="ECO:0000256" key="3">
    <source>
        <dbReference type="ARBA" id="ARBA00022448"/>
    </source>
</evidence>
<evidence type="ECO:0000256" key="8">
    <source>
        <dbReference type="SAM" id="Phobius"/>
    </source>
</evidence>
<feature type="transmembrane region" description="Helical" evidence="8">
    <location>
        <begin position="167"/>
        <end position="188"/>
    </location>
</feature>
<comment type="caution">
    <text evidence="9">The sequence shown here is derived from an EMBL/GenBank/DDBJ whole genome shotgun (WGS) entry which is preliminary data.</text>
</comment>
<name>A0ABV6N7S3_9PSEU</name>
<comment type="similarity">
    <text evidence="2 7">Belongs to the purine-cytosine permease (2.A.39) family.</text>
</comment>
<comment type="subcellular location">
    <subcellularLocation>
        <location evidence="1">Membrane</location>
        <topology evidence="1">Multi-pass membrane protein</topology>
    </subcellularLocation>
</comment>
<accession>A0ABV6N7S3</accession>
<keyword evidence="6 7" id="KW-0472">Membrane</keyword>
<proteinExistence type="inferred from homology"/>
<gene>
    <name evidence="9" type="ORF">ACFFH7_43865</name>
</gene>
<feature type="transmembrane region" description="Helical" evidence="8">
    <location>
        <begin position="140"/>
        <end position="160"/>
    </location>
</feature>
<evidence type="ECO:0000256" key="6">
    <source>
        <dbReference type="ARBA" id="ARBA00023136"/>
    </source>
</evidence>
<feature type="transmembrane region" description="Helical" evidence="8">
    <location>
        <begin position="28"/>
        <end position="49"/>
    </location>
</feature>
<feature type="transmembrane region" description="Helical" evidence="8">
    <location>
        <begin position="286"/>
        <end position="313"/>
    </location>
</feature>
<feature type="transmembrane region" description="Helical" evidence="8">
    <location>
        <begin position="407"/>
        <end position="428"/>
    </location>
</feature>
<evidence type="ECO:0000256" key="4">
    <source>
        <dbReference type="ARBA" id="ARBA00022692"/>
    </source>
</evidence>
<protein>
    <submittedName>
        <fullName evidence="9">Purine-cytosine permease family protein</fullName>
    </submittedName>
</protein>
<feature type="transmembrane region" description="Helical" evidence="8">
    <location>
        <begin position="352"/>
        <end position="375"/>
    </location>
</feature>
<evidence type="ECO:0000313" key="10">
    <source>
        <dbReference type="Proteomes" id="UP001589810"/>
    </source>
</evidence>
<dbReference type="Pfam" id="PF02133">
    <property type="entry name" value="Transp_cyt_pur"/>
    <property type="match status" value="1"/>
</dbReference>
<evidence type="ECO:0000256" key="1">
    <source>
        <dbReference type="ARBA" id="ARBA00004141"/>
    </source>
</evidence>
<feature type="transmembrane region" description="Helical" evidence="8">
    <location>
        <begin position="244"/>
        <end position="266"/>
    </location>
</feature>
<dbReference type="Proteomes" id="UP001589810">
    <property type="component" value="Unassembled WGS sequence"/>
</dbReference>
<feature type="transmembrane region" description="Helical" evidence="8">
    <location>
        <begin position="200"/>
        <end position="223"/>
    </location>
</feature>
<dbReference type="InterPro" id="IPR026030">
    <property type="entry name" value="Pur-cyt_permease_Fcy2/21/22"/>
</dbReference>
<keyword evidence="5 8" id="KW-1133">Transmembrane helix</keyword>
<feature type="transmembrane region" description="Helical" evidence="8">
    <location>
        <begin position="101"/>
        <end position="120"/>
    </location>
</feature>
<feature type="transmembrane region" description="Helical" evidence="8">
    <location>
        <begin position="55"/>
        <end position="81"/>
    </location>
</feature>
<sequence length="474" mass="49690">MSDRAGKLEVHGIDVIPEGERVSRPSDFLWIWHSAQFSFGTVVLGALPVVFGLGWWASVTAITVGLLLGVALVAPVALFGLRTGTNDAIASGAHFGVKGRVITNVITIGVGLGFFAITVWTGGTAVMVAGHRMFGTPTGLAALALTMPVVAVAVILVAVYGHATLIAMYKITAVVGGLVTLGLVLVLAPQFSAEYAGGSYALGGFWPTWILSALVATSVPLSYATFQGDYSRYFPSGTKASKLMLWNGGSLLLSCLLALLAGAYATTVFVDKTQPWVQSLTDSVPAWFAVVVIVFGFVGSFPQGSLCVYAAGLSANSIFWRKSRAFATILVSALGFVLLYVGTMVFDTVDSMAAFVTMLLVAVSPWAAVMIIGYWHHKGDYRPADLGTFATGGGGRYWYRNGYNPRAIGSMALGVIVGVLSVGNAVYIGPIAELLGGLDLSCLTSFAATAIAYVALNSRWSEVSDGRVPLPQQS</sequence>